<name>J0WPC4_AURST</name>
<proteinExistence type="predicted"/>
<dbReference type="KEGG" id="adl:AURDEDRAFT_117832"/>
<evidence type="ECO:0000313" key="2">
    <source>
        <dbReference type="Proteomes" id="UP000006514"/>
    </source>
</evidence>
<dbReference type="Proteomes" id="UP000006514">
    <property type="component" value="Unassembled WGS sequence"/>
</dbReference>
<dbReference type="InParanoid" id="J0WPC4"/>
<keyword evidence="2" id="KW-1185">Reference proteome</keyword>
<protein>
    <submittedName>
        <fullName evidence="1">Uncharacterized protein</fullName>
    </submittedName>
</protein>
<accession>J0WPC4</accession>
<evidence type="ECO:0000313" key="1">
    <source>
        <dbReference type="EMBL" id="EJD33717.1"/>
    </source>
</evidence>
<reference evidence="2" key="1">
    <citation type="journal article" date="2012" name="Science">
        <title>The Paleozoic origin of enzymatic lignin decomposition reconstructed from 31 fungal genomes.</title>
        <authorList>
            <person name="Floudas D."/>
            <person name="Binder M."/>
            <person name="Riley R."/>
            <person name="Barry K."/>
            <person name="Blanchette R.A."/>
            <person name="Henrissat B."/>
            <person name="Martinez A.T."/>
            <person name="Otillar R."/>
            <person name="Spatafora J.W."/>
            <person name="Yadav J.S."/>
            <person name="Aerts A."/>
            <person name="Benoit I."/>
            <person name="Boyd A."/>
            <person name="Carlson A."/>
            <person name="Copeland A."/>
            <person name="Coutinho P.M."/>
            <person name="de Vries R.P."/>
            <person name="Ferreira P."/>
            <person name="Findley K."/>
            <person name="Foster B."/>
            <person name="Gaskell J."/>
            <person name="Glotzer D."/>
            <person name="Gorecki P."/>
            <person name="Heitman J."/>
            <person name="Hesse C."/>
            <person name="Hori C."/>
            <person name="Igarashi K."/>
            <person name="Jurgens J.A."/>
            <person name="Kallen N."/>
            <person name="Kersten P."/>
            <person name="Kohler A."/>
            <person name="Kuees U."/>
            <person name="Kumar T.K.A."/>
            <person name="Kuo A."/>
            <person name="LaButti K."/>
            <person name="Larrondo L.F."/>
            <person name="Lindquist E."/>
            <person name="Ling A."/>
            <person name="Lombard V."/>
            <person name="Lucas S."/>
            <person name="Lundell T."/>
            <person name="Martin R."/>
            <person name="McLaughlin D.J."/>
            <person name="Morgenstern I."/>
            <person name="Morin E."/>
            <person name="Murat C."/>
            <person name="Nagy L.G."/>
            <person name="Nolan M."/>
            <person name="Ohm R.A."/>
            <person name="Patyshakuliyeva A."/>
            <person name="Rokas A."/>
            <person name="Ruiz-Duenas F.J."/>
            <person name="Sabat G."/>
            <person name="Salamov A."/>
            <person name="Samejima M."/>
            <person name="Schmutz J."/>
            <person name="Slot J.C."/>
            <person name="St John F."/>
            <person name="Stenlid J."/>
            <person name="Sun H."/>
            <person name="Sun S."/>
            <person name="Syed K."/>
            <person name="Tsang A."/>
            <person name="Wiebenga A."/>
            <person name="Young D."/>
            <person name="Pisabarro A."/>
            <person name="Eastwood D.C."/>
            <person name="Martin F."/>
            <person name="Cullen D."/>
            <person name="Grigoriev I.V."/>
            <person name="Hibbett D.S."/>
        </authorList>
    </citation>
    <scope>NUCLEOTIDE SEQUENCE [LARGE SCALE GENOMIC DNA]</scope>
    <source>
        <strain evidence="2">TFB10046</strain>
    </source>
</reference>
<organism evidence="1 2">
    <name type="scientific">Auricularia subglabra (strain TFB-10046 / SS5)</name>
    <name type="common">White-rot fungus</name>
    <name type="synonym">Auricularia delicata (strain TFB10046)</name>
    <dbReference type="NCBI Taxonomy" id="717982"/>
    <lineage>
        <taxon>Eukaryota</taxon>
        <taxon>Fungi</taxon>
        <taxon>Dikarya</taxon>
        <taxon>Basidiomycota</taxon>
        <taxon>Agaricomycotina</taxon>
        <taxon>Agaricomycetes</taxon>
        <taxon>Auriculariales</taxon>
        <taxon>Auriculariaceae</taxon>
        <taxon>Auricularia</taxon>
    </lineage>
</organism>
<dbReference type="AlphaFoldDB" id="J0WPC4"/>
<dbReference type="EMBL" id="JH688107">
    <property type="protein sequence ID" value="EJD33717.1"/>
    <property type="molecule type" value="Genomic_DNA"/>
</dbReference>
<gene>
    <name evidence="1" type="ORF">AURDEDRAFT_117832</name>
</gene>
<sequence>MGEPAPSTTVVLSGDLTGFASGFLDINVRNMSFGGDVPSGTVGELARRSILSPARQRALRRWIAAYYSVHTASGAHSSSRDVPTEDPAVRQSLDQLFAAFRDKAVDLDSFDPTVMDGVPDMRPPTPATVQPVPPLFDIARPTLPSAIGHGTRAATTCGATVRTPAAVLDDGIRCEPVPRNIRTNCGIAAEVIDLTGDSSGDDEIRDVWPHRA</sequence>